<gene>
    <name evidence="1" type="ORF">KME28_06860</name>
</gene>
<dbReference type="AlphaFoldDB" id="A0A9E3LSQ3"/>
<protein>
    <submittedName>
        <fullName evidence="1">Uncharacterized protein</fullName>
    </submittedName>
</protein>
<sequence length="88" mass="9886">MTITEERQNLYFDLIDKLLSCPNGQEPEVLETHPELLDAGFIKTILQVAAVFAHQGNDEGAKFLIHIARELSKQLGLYPEIPEVPAKE</sequence>
<name>A0A9E3LSQ3_9NOST</name>
<dbReference type="EMBL" id="JAHHHW010000070">
    <property type="protein sequence ID" value="MBW4431444.1"/>
    <property type="molecule type" value="Genomic_DNA"/>
</dbReference>
<comment type="caution">
    <text evidence="1">The sequence shown here is derived from an EMBL/GenBank/DDBJ whole genome shotgun (WGS) entry which is preliminary data.</text>
</comment>
<accession>A0A9E3LSQ3</accession>
<proteinExistence type="predicted"/>
<evidence type="ECO:0000313" key="2">
    <source>
        <dbReference type="Proteomes" id="UP000813215"/>
    </source>
</evidence>
<reference evidence="1" key="1">
    <citation type="submission" date="2021-05" db="EMBL/GenBank/DDBJ databases">
        <authorList>
            <person name="Pietrasiak N."/>
            <person name="Ward R."/>
            <person name="Stajich J.E."/>
            <person name="Kurbessoian T."/>
        </authorList>
    </citation>
    <scope>NUCLEOTIDE SEQUENCE</scope>
    <source>
        <strain evidence="1">HA4357-MV3</strain>
    </source>
</reference>
<dbReference type="Proteomes" id="UP000813215">
    <property type="component" value="Unassembled WGS sequence"/>
</dbReference>
<reference evidence="1" key="2">
    <citation type="journal article" date="2022" name="Microbiol. Resour. Announc.">
        <title>Metagenome Sequencing to Explore Phylogenomics of Terrestrial Cyanobacteria.</title>
        <authorList>
            <person name="Ward R.D."/>
            <person name="Stajich J.E."/>
            <person name="Johansen J.R."/>
            <person name="Huntemann M."/>
            <person name="Clum A."/>
            <person name="Foster B."/>
            <person name="Foster B."/>
            <person name="Roux S."/>
            <person name="Palaniappan K."/>
            <person name="Varghese N."/>
            <person name="Mukherjee S."/>
            <person name="Reddy T.B.K."/>
            <person name="Daum C."/>
            <person name="Copeland A."/>
            <person name="Chen I.A."/>
            <person name="Ivanova N.N."/>
            <person name="Kyrpides N.C."/>
            <person name="Shapiro N."/>
            <person name="Eloe-Fadrosh E.A."/>
            <person name="Pietrasiak N."/>
        </authorList>
    </citation>
    <scope>NUCLEOTIDE SEQUENCE</scope>
    <source>
        <strain evidence="1">HA4357-MV3</strain>
    </source>
</reference>
<evidence type="ECO:0000313" key="1">
    <source>
        <dbReference type="EMBL" id="MBW4431444.1"/>
    </source>
</evidence>
<organism evidence="1 2">
    <name type="scientific">Pelatocladus maniniholoensis HA4357-MV3</name>
    <dbReference type="NCBI Taxonomy" id="1117104"/>
    <lineage>
        <taxon>Bacteria</taxon>
        <taxon>Bacillati</taxon>
        <taxon>Cyanobacteriota</taxon>
        <taxon>Cyanophyceae</taxon>
        <taxon>Nostocales</taxon>
        <taxon>Nostocaceae</taxon>
        <taxon>Pelatocladus</taxon>
    </lineage>
</organism>